<dbReference type="AlphaFoldDB" id="N6UAJ5"/>
<sequence length="332" mass="36442">MDHHRARAGPEARNLAIELLARRILIEKLAEEDLRMDVGNNGALRFIAASIGKNDARRLSACRDDLVDARAQHQFAALALQHGRHRLDDRIGSPLADHHAEGLIGHGFEIRKQRAAGDIGRKIEMQPPGGHHRFELGILEAGVEKIARRGKQHARRVVDPADPLFAPRLPDDLGGGHGGHGRAEQTEDMRGIRAKLREHIAPGGSILRRYIGDGTRSLLQIGTDAEVGIVAEDAGEAIRSGPEAQAFGQQLILVLRKEGGACEHGKVHGAKIVPEAGQRHLAGLDCTARLSIALDDGNLPAFRRQMHRRRQAIVPRSHYDRIIAHRSPLIRR</sequence>
<feature type="region of interest" description="Disordered" evidence="1">
    <location>
        <begin position="162"/>
        <end position="186"/>
    </location>
</feature>
<proteinExistence type="predicted"/>
<protein>
    <submittedName>
        <fullName evidence="2">Uncharacterized protein</fullName>
    </submittedName>
</protein>
<comment type="caution">
    <text evidence="2">The sequence shown here is derived from an EMBL/GenBank/DDBJ whole genome shotgun (WGS) entry which is preliminary data.</text>
</comment>
<evidence type="ECO:0000313" key="2">
    <source>
        <dbReference type="EMBL" id="ENN87223.1"/>
    </source>
</evidence>
<dbReference type="EMBL" id="AQHN01000056">
    <property type="protein sequence ID" value="ENN87223.1"/>
    <property type="molecule type" value="Genomic_DNA"/>
</dbReference>
<gene>
    <name evidence="2" type="ORF">RHSP_24663</name>
</gene>
<keyword evidence="3" id="KW-1185">Reference proteome</keyword>
<accession>N6UAJ5</accession>
<dbReference type="STRING" id="363754.RHSP_24663"/>
<evidence type="ECO:0000313" key="3">
    <source>
        <dbReference type="Proteomes" id="UP000012429"/>
    </source>
</evidence>
<reference evidence="2 3" key="1">
    <citation type="journal article" date="2012" name="BMC Genomics">
        <title>Genomic basis of broad host range and environmental adaptability of Rhizobium tropici CIAT 899 and Rhizobium sp. PRF 81 which are used in inoculants for common bean (Phaseolus vulgaris L.).</title>
        <authorList>
            <person name="Ormeno-Orrillo E."/>
            <person name="Menna P."/>
            <person name="Almeida L.G."/>
            <person name="Ollero F.J."/>
            <person name="Nicolas M.F."/>
            <person name="Pains Rodrigues E."/>
            <person name="Shigueyoshi Nakatani A."/>
            <person name="Silva Batista J.S."/>
            <person name="Oliveira Chueire L.M."/>
            <person name="Souza R.C."/>
            <person name="Ribeiro Vasconcelos A.T."/>
            <person name="Megias M."/>
            <person name="Hungria M."/>
            <person name="Martinez-Romero E."/>
        </authorList>
    </citation>
    <scope>NUCLEOTIDE SEQUENCE [LARGE SCALE GENOMIC DNA]</scope>
    <source>
        <strain evidence="2 3">PRF 81</strain>
    </source>
</reference>
<name>N6UAJ5_9HYPH</name>
<evidence type="ECO:0000256" key="1">
    <source>
        <dbReference type="SAM" id="MobiDB-lite"/>
    </source>
</evidence>
<organism evidence="2 3">
    <name type="scientific">Rhizobium freirei PRF 81</name>
    <dbReference type="NCBI Taxonomy" id="363754"/>
    <lineage>
        <taxon>Bacteria</taxon>
        <taxon>Pseudomonadati</taxon>
        <taxon>Pseudomonadota</taxon>
        <taxon>Alphaproteobacteria</taxon>
        <taxon>Hyphomicrobiales</taxon>
        <taxon>Rhizobiaceae</taxon>
        <taxon>Rhizobium/Agrobacterium group</taxon>
        <taxon>Rhizobium</taxon>
    </lineage>
</organism>
<dbReference type="Proteomes" id="UP000012429">
    <property type="component" value="Unassembled WGS sequence"/>
</dbReference>